<dbReference type="SUPFAM" id="SSF53098">
    <property type="entry name" value="Ribonuclease H-like"/>
    <property type="match status" value="1"/>
</dbReference>
<proteinExistence type="predicted"/>
<evidence type="ECO:0000313" key="2">
    <source>
        <dbReference type="Proteomes" id="UP001195769"/>
    </source>
</evidence>
<dbReference type="InterPro" id="IPR012337">
    <property type="entry name" value="RNaseH-like_sf"/>
</dbReference>
<feature type="non-terminal residue" evidence="1">
    <location>
        <position position="287"/>
    </location>
</feature>
<feature type="non-terminal residue" evidence="1">
    <location>
        <position position="1"/>
    </location>
</feature>
<dbReference type="RefSeq" id="XP_041224923.1">
    <property type="nucleotide sequence ID" value="XM_041373410.1"/>
</dbReference>
<dbReference type="EMBL" id="JABBWK010000033">
    <property type="protein sequence ID" value="KAG1899347.1"/>
    <property type="molecule type" value="Genomic_DNA"/>
</dbReference>
<dbReference type="AlphaFoldDB" id="A0AAD4E4C0"/>
<name>A0AAD4E4C0_9AGAM</name>
<evidence type="ECO:0008006" key="3">
    <source>
        <dbReference type="Google" id="ProtNLM"/>
    </source>
</evidence>
<dbReference type="GeneID" id="64667708"/>
<sequence length="287" mass="32190">HSSPLTLICMHPDAKKKTNGLAPVTSEVINTILNDPPYWRLKQIVMTVKFIANAVGNLELRQASLADCMLELLHCAKQMSQLACKQDYHVGFWLHARSVFNHRFHTMNTEVHSLALFLHPMCRKLAVTQVAKGRSLTFMVKIALGIAKCWKWDIMMAKKLSDDLQAYNQSVASFADGQADGLSWWQNLPINSEIHPLKAFAVTILSIVGHADEVERTFSDLSTTQSARQCNLSVETFETFGKICANLRHHSVIKATEAGKSTRHRHAHMHTHEEVGIAVETTQDLEA</sequence>
<dbReference type="Proteomes" id="UP001195769">
    <property type="component" value="Unassembled WGS sequence"/>
</dbReference>
<gene>
    <name evidence="1" type="ORF">F5891DRAFT_898335</name>
</gene>
<reference evidence="1" key="1">
    <citation type="journal article" date="2020" name="New Phytol.">
        <title>Comparative genomics reveals dynamic genome evolution in host specialist ectomycorrhizal fungi.</title>
        <authorList>
            <person name="Lofgren L.A."/>
            <person name="Nguyen N.H."/>
            <person name="Vilgalys R."/>
            <person name="Ruytinx J."/>
            <person name="Liao H.L."/>
            <person name="Branco S."/>
            <person name="Kuo A."/>
            <person name="LaButti K."/>
            <person name="Lipzen A."/>
            <person name="Andreopoulos W."/>
            <person name="Pangilinan J."/>
            <person name="Riley R."/>
            <person name="Hundley H."/>
            <person name="Na H."/>
            <person name="Barry K."/>
            <person name="Grigoriev I.V."/>
            <person name="Stajich J.E."/>
            <person name="Kennedy P.G."/>
        </authorList>
    </citation>
    <scope>NUCLEOTIDE SEQUENCE</scope>
    <source>
        <strain evidence="1">FC203</strain>
    </source>
</reference>
<protein>
    <recommendedName>
        <fullName evidence="3">HAT C-terminal dimerisation domain-containing protein</fullName>
    </recommendedName>
</protein>
<keyword evidence="2" id="KW-1185">Reference proteome</keyword>
<evidence type="ECO:0000313" key="1">
    <source>
        <dbReference type="EMBL" id="KAG1899347.1"/>
    </source>
</evidence>
<accession>A0AAD4E4C0</accession>
<comment type="caution">
    <text evidence="1">The sequence shown here is derived from an EMBL/GenBank/DDBJ whole genome shotgun (WGS) entry which is preliminary data.</text>
</comment>
<organism evidence="1 2">
    <name type="scientific">Suillus fuscotomentosus</name>
    <dbReference type="NCBI Taxonomy" id="1912939"/>
    <lineage>
        <taxon>Eukaryota</taxon>
        <taxon>Fungi</taxon>
        <taxon>Dikarya</taxon>
        <taxon>Basidiomycota</taxon>
        <taxon>Agaricomycotina</taxon>
        <taxon>Agaricomycetes</taxon>
        <taxon>Agaricomycetidae</taxon>
        <taxon>Boletales</taxon>
        <taxon>Suillineae</taxon>
        <taxon>Suillaceae</taxon>
        <taxon>Suillus</taxon>
    </lineage>
</organism>